<protein>
    <recommendedName>
        <fullName evidence="1">IraD/Gp25-like domain-containing protein</fullName>
    </recommendedName>
</protein>
<dbReference type="SUPFAM" id="SSF160719">
    <property type="entry name" value="gpW/gp25-like"/>
    <property type="match status" value="1"/>
</dbReference>
<dbReference type="PATRIC" id="fig|153151.4.peg.1296"/>
<feature type="domain" description="IraD/Gp25-like" evidence="1">
    <location>
        <begin position="15"/>
        <end position="83"/>
    </location>
</feature>
<gene>
    <name evidence="2" type="ORF">B4110_0631</name>
</gene>
<comment type="caution">
    <text evidence="2">The sequence shown here is derived from an EMBL/GenBank/DDBJ whole genome shotgun (WGS) entry which is preliminary data.</text>
</comment>
<organism evidence="2 3">
    <name type="scientific">Parageobacillus toebii</name>
    <dbReference type="NCBI Taxonomy" id="153151"/>
    <lineage>
        <taxon>Bacteria</taxon>
        <taxon>Bacillati</taxon>
        <taxon>Bacillota</taxon>
        <taxon>Bacilli</taxon>
        <taxon>Bacillales</taxon>
        <taxon>Anoxybacillaceae</taxon>
        <taxon>Parageobacillus</taxon>
    </lineage>
</organism>
<dbReference type="AlphaFoldDB" id="A0A150MK48"/>
<accession>A0A150MK48</accession>
<reference evidence="2 3" key="1">
    <citation type="submission" date="2016-01" db="EMBL/GenBank/DDBJ databases">
        <title>Draft Genome Sequences of Seven Thermophilic Sporeformers Isolated from Foods.</title>
        <authorList>
            <person name="Berendsen E.M."/>
            <person name="Wells-Bennik M.H."/>
            <person name="Krawcyk A.O."/>
            <person name="De Jong A."/>
            <person name="Holsappel S."/>
            <person name="Eijlander R.T."/>
            <person name="Kuipers O.P."/>
        </authorList>
    </citation>
    <scope>NUCLEOTIDE SEQUENCE [LARGE SCALE GENOMIC DNA]</scope>
    <source>
        <strain evidence="2 3">B4110</strain>
    </source>
</reference>
<dbReference type="EMBL" id="LQYW01000149">
    <property type="protein sequence ID" value="KYD24622.1"/>
    <property type="molecule type" value="Genomic_DNA"/>
</dbReference>
<sequence length="106" mass="11678">MQMIDFKNIDYGATGNEEIIQNVRFILSTIIGSCVLDVNLGVSPDVVDSPIQLTQAKITSEIIEKIEAYEPRVTVESVTFSADPLNGRLIPQVKVVNKENGEVWTA</sequence>
<name>A0A150MK48_9BACL</name>
<dbReference type="Proteomes" id="UP000075324">
    <property type="component" value="Unassembled WGS sequence"/>
</dbReference>
<evidence type="ECO:0000313" key="2">
    <source>
        <dbReference type="EMBL" id="KYD24622.1"/>
    </source>
</evidence>
<dbReference type="Gene3D" id="3.10.450.40">
    <property type="match status" value="1"/>
</dbReference>
<evidence type="ECO:0000313" key="3">
    <source>
        <dbReference type="Proteomes" id="UP000075324"/>
    </source>
</evidence>
<dbReference type="Pfam" id="PF04965">
    <property type="entry name" value="GPW_gp25"/>
    <property type="match status" value="1"/>
</dbReference>
<dbReference type="InterPro" id="IPR007048">
    <property type="entry name" value="IraD/Gp25-like"/>
</dbReference>
<evidence type="ECO:0000259" key="1">
    <source>
        <dbReference type="Pfam" id="PF04965"/>
    </source>
</evidence>
<proteinExistence type="predicted"/>